<sequence length="396" mass="44992">MLLKELTVSVAWERLQHDWRASIHLPIIIAASFLLIIVFYSLRSLYRIHLHPLSKFPGPREAAKSDLWLYHQSLSTFPEATFEELHQKYQAKAIRIAPNELHIADTRLYKAIYKQSNPFPKHEAFYLGFNAPSPSVFTEVDQSKHKERRRMLSPMFSRAGVLKLEDLVRERLMLLENKVDRLCEKQKIDVYDALRCHATAVSFTSCANWQDAGLACQDDQPRYRKFLGLDPGKFNIPFIRQKLKIEKQFSTTCVERWRRTRGKRTAIEHPIVVDNLETLDNKALVGEAVDLLVAGSDTSATSMAVAVLEIISHPSIEKRLVEELDAAIPDKDNLPSIKSLENIPYLTACVKEGIRFAAAVPGRLPRVVPNNVSTPFIVDDKVVPPGVCSIDGFRAR</sequence>
<accession>A0ACD3Z311</accession>
<gene>
    <name evidence="1" type="ORF">LCI18_006511</name>
</gene>
<dbReference type="Proteomes" id="UP000830768">
    <property type="component" value="Chromosome 5"/>
</dbReference>
<dbReference type="EMBL" id="CP090034">
    <property type="protein sequence ID" value="UPK95576.1"/>
    <property type="molecule type" value="Genomic_DNA"/>
</dbReference>
<evidence type="ECO:0000313" key="2">
    <source>
        <dbReference type="Proteomes" id="UP000830768"/>
    </source>
</evidence>
<proteinExistence type="predicted"/>
<organism evidence="1 2">
    <name type="scientific">Fusarium solani subsp. cucurbitae</name>
    <name type="common">Neocosmosporum cucurbitae</name>
    <dbReference type="NCBI Taxonomy" id="2747967"/>
    <lineage>
        <taxon>Eukaryota</taxon>
        <taxon>Fungi</taxon>
        <taxon>Dikarya</taxon>
        <taxon>Ascomycota</taxon>
        <taxon>Pezizomycotina</taxon>
        <taxon>Sordariomycetes</taxon>
        <taxon>Hypocreomycetidae</taxon>
        <taxon>Hypocreales</taxon>
        <taxon>Nectriaceae</taxon>
        <taxon>Fusarium</taxon>
        <taxon>Fusarium solani species complex</taxon>
    </lineage>
</organism>
<evidence type="ECO:0000313" key="1">
    <source>
        <dbReference type="EMBL" id="UPK95576.1"/>
    </source>
</evidence>
<name>A0ACD3Z311_FUSSC</name>
<protein>
    <submittedName>
        <fullName evidence="1">Uncharacterized protein</fullName>
    </submittedName>
</protein>
<keyword evidence="2" id="KW-1185">Reference proteome</keyword>
<reference evidence="1" key="1">
    <citation type="submission" date="2021-11" db="EMBL/GenBank/DDBJ databases">
        <title>Fusarium solani-melongenae Genome sequencing and assembly.</title>
        <authorList>
            <person name="Xie S."/>
            <person name="Huang L."/>
            <person name="Zhang X."/>
        </authorList>
    </citation>
    <scope>NUCLEOTIDE SEQUENCE</scope>
    <source>
        <strain evidence="1">CRI 24-3</strain>
    </source>
</reference>